<proteinExistence type="inferred from homology"/>
<protein>
    <recommendedName>
        <fullName evidence="2">Antitoxin</fullName>
    </recommendedName>
</protein>
<organism evidence="3 4">
    <name type="scientific">Geobacter pickeringii</name>
    <dbReference type="NCBI Taxonomy" id="345632"/>
    <lineage>
        <taxon>Bacteria</taxon>
        <taxon>Pseudomonadati</taxon>
        <taxon>Thermodesulfobacteriota</taxon>
        <taxon>Desulfuromonadia</taxon>
        <taxon>Geobacterales</taxon>
        <taxon>Geobacteraceae</taxon>
        <taxon>Geobacter</taxon>
    </lineage>
</organism>
<dbReference type="HOGENOM" id="CLU_155837_3_0_7"/>
<comment type="similarity">
    <text evidence="1 2">Belongs to the phD/YefM antitoxin family.</text>
</comment>
<dbReference type="Gene3D" id="1.10.1220.170">
    <property type="match status" value="1"/>
</dbReference>
<evidence type="ECO:0000256" key="1">
    <source>
        <dbReference type="ARBA" id="ARBA00009981"/>
    </source>
</evidence>
<evidence type="ECO:0000313" key="3">
    <source>
        <dbReference type="EMBL" id="AJE03089.1"/>
    </source>
</evidence>
<dbReference type="InterPro" id="IPR051405">
    <property type="entry name" value="phD/YefM_antitoxin"/>
</dbReference>
<reference evidence="3 4" key="1">
    <citation type="journal article" date="2015" name="Genome Announc.">
        <title>Complete Genome of Geobacter pickeringii G13T, a Metal-Reducing Isolate from Sedimentary Kaolin Deposits.</title>
        <authorList>
            <person name="Badalamenti J.P."/>
            <person name="Bond D.R."/>
        </authorList>
    </citation>
    <scope>NUCLEOTIDE SEQUENCE [LARGE SCALE GENOMIC DNA]</scope>
    <source>
        <strain evidence="3 4">G13</strain>
    </source>
</reference>
<dbReference type="PANTHER" id="PTHR33713:SF6">
    <property type="entry name" value="ANTITOXIN YEFM"/>
    <property type="match status" value="1"/>
</dbReference>
<sequence length="98" mass="10807">MLQTTYTNARAHFAGLCDEVTENREIVVIRRRKGGNIAMIAADELQSLVESAHLMRSPKNAERLLSALERALKGGGEASSLESLRSEVGLEDQELVRK</sequence>
<evidence type="ECO:0000256" key="2">
    <source>
        <dbReference type="RuleBase" id="RU362080"/>
    </source>
</evidence>
<dbReference type="Proteomes" id="UP000057609">
    <property type="component" value="Chromosome"/>
</dbReference>
<keyword evidence="4" id="KW-1185">Reference proteome</keyword>
<dbReference type="InterPro" id="IPR036165">
    <property type="entry name" value="YefM-like_sf"/>
</dbReference>
<dbReference type="AlphaFoldDB" id="A0A0B5BDA1"/>
<comment type="function">
    <text evidence="2">Antitoxin component of a type II toxin-antitoxin (TA) system.</text>
</comment>
<dbReference type="EMBL" id="CP009788">
    <property type="protein sequence ID" value="AJE03089.1"/>
    <property type="molecule type" value="Genomic_DNA"/>
</dbReference>
<dbReference type="OrthoDB" id="9802003at2"/>
<accession>A0A0B5BDA1</accession>
<dbReference type="KEGG" id="gpi:GPICK_06655"/>
<evidence type="ECO:0000313" key="4">
    <source>
        <dbReference type="Proteomes" id="UP000057609"/>
    </source>
</evidence>
<gene>
    <name evidence="3" type="ORF">GPICK_06655</name>
</gene>
<dbReference type="InterPro" id="IPR006442">
    <property type="entry name" value="Antitoxin_Phd/YefM"/>
</dbReference>
<name>A0A0B5BDA1_9BACT</name>
<dbReference type="PANTHER" id="PTHR33713">
    <property type="entry name" value="ANTITOXIN YAFN-RELATED"/>
    <property type="match status" value="1"/>
</dbReference>
<dbReference type="SUPFAM" id="SSF143120">
    <property type="entry name" value="YefM-like"/>
    <property type="match status" value="1"/>
</dbReference>
<dbReference type="RefSeq" id="WP_039741531.1">
    <property type="nucleotide sequence ID" value="NZ_CP009788.1"/>
</dbReference>
<dbReference type="Gene3D" id="3.40.1620.10">
    <property type="entry name" value="YefM-like domain"/>
    <property type="match status" value="1"/>
</dbReference>
<dbReference type="Pfam" id="PF02604">
    <property type="entry name" value="PhdYeFM_antitox"/>
    <property type="match status" value="1"/>
</dbReference>
<dbReference type="STRING" id="345632.GPICK_06655"/>